<reference evidence="4" key="1">
    <citation type="submission" date="2016-11" db="UniProtKB">
        <authorList>
            <consortium name="WormBaseParasite"/>
        </authorList>
    </citation>
    <scope>IDENTIFICATION</scope>
</reference>
<organism evidence="3 4">
    <name type="scientific">Steinernema glaseri</name>
    <dbReference type="NCBI Taxonomy" id="37863"/>
    <lineage>
        <taxon>Eukaryota</taxon>
        <taxon>Metazoa</taxon>
        <taxon>Ecdysozoa</taxon>
        <taxon>Nematoda</taxon>
        <taxon>Chromadorea</taxon>
        <taxon>Rhabditida</taxon>
        <taxon>Tylenchina</taxon>
        <taxon>Panagrolaimomorpha</taxon>
        <taxon>Strongyloidoidea</taxon>
        <taxon>Steinernematidae</taxon>
        <taxon>Steinernema</taxon>
    </lineage>
</organism>
<accession>A0A1I8AQQ3</accession>
<dbReference type="SMART" id="SM00254">
    <property type="entry name" value="ShKT"/>
    <property type="match status" value="1"/>
</dbReference>
<feature type="disulfide bond" evidence="1">
    <location>
        <begin position="89"/>
        <end position="123"/>
    </location>
</feature>
<keyword evidence="1" id="KW-1015">Disulfide bond</keyword>
<dbReference type="Proteomes" id="UP000095287">
    <property type="component" value="Unplaced"/>
</dbReference>
<dbReference type="AlphaFoldDB" id="A0A1I8AQQ3"/>
<evidence type="ECO:0000256" key="1">
    <source>
        <dbReference type="PROSITE-ProRule" id="PRU01005"/>
    </source>
</evidence>
<evidence type="ECO:0000259" key="2">
    <source>
        <dbReference type="PROSITE" id="PS51670"/>
    </source>
</evidence>
<name>A0A1I8AQQ3_9BILA</name>
<evidence type="ECO:0000313" key="4">
    <source>
        <dbReference type="WBParaSite" id="L893_g8182.t1"/>
    </source>
</evidence>
<protein>
    <submittedName>
        <fullName evidence="4">ShKT domain-containing protein</fullName>
    </submittedName>
</protein>
<dbReference type="Pfam" id="PF01549">
    <property type="entry name" value="ShK"/>
    <property type="match status" value="1"/>
</dbReference>
<proteinExistence type="predicted"/>
<sequence>MCHQSIQNDSLGKVKREDISFYLNGKGNTFQVRAISDQNQDTLFPKTTKKGIQRDSAVVLTAPMRTTTVVLLLGLVSFVTDAQTSCSGCCDRYAECPNWASTGLCNINPNWTLTSCPLSCGVCHNFWRTLYFALAGNVIFLALSWEDPIPSKKGLQRDSAVVLSLLRCERLRLFYCSGLLPSSLMLICCARDVVIDTQDASIGPAPDFAERIQTG</sequence>
<keyword evidence="3" id="KW-1185">Reference proteome</keyword>
<comment type="caution">
    <text evidence="1">Lacks conserved residue(s) required for the propagation of feature annotation.</text>
</comment>
<feature type="domain" description="ShKT" evidence="2">
    <location>
        <begin position="89"/>
        <end position="123"/>
    </location>
</feature>
<evidence type="ECO:0000313" key="3">
    <source>
        <dbReference type="Proteomes" id="UP000095287"/>
    </source>
</evidence>
<dbReference type="WBParaSite" id="L893_g8182.t1">
    <property type="protein sequence ID" value="L893_g8182.t1"/>
    <property type="gene ID" value="L893_g8182"/>
</dbReference>
<dbReference type="InterPro" id="IPR003582">
    <property type="entry name" value="ShKT_dom"/>
</dbReference>
<dbReference type="PROSITE" id="PS51670">
    <property type="entry name" value="SHKT"/>
    <property type="match status" value="1"/>
</dbReference>